<comment type="similarity">
    <text evidence="2">Belongs to the TAF9 family.</text>
</comment>
<dbReference type="SUPFAM" id="SSF47113">
    <property type="entry name" value="Histone-fold"/>
    <property type="match status" value="1"/>
</dbReference>
<feature type="region of interest" description="Disordered" evidence="6">
    <location>
        <begin position="63"/>
        <end position="141"/>
    </location>
</feature>
<sequence>MKDILKKLNMEYDDFELEALKAIENFAAHYTKQLLTEAQKIAEHSDRTVVSEGDVRFAIHQSLSREREKKANAERTMAALAEEKNSKPLPVPKSSDGKLTMPTVQSSQLQPNFRYKASHKPDVVTLDDDYEEYDEEVNVED</sequence>
<keyword evidence="5" id="KW-0539">Nucleus</keyword>
<dbReference type="WBParaSite" id="L893_g5876.t1">
    <property type="protein sequence ID" value="L893_g5876.t1"/>
    <property type="gene ID" value="L893_g5876"/>
</dbReference>
<dbReference type="InterPro" id="IPR003162">
    <property type="entry name" value="TFIID-31"/>
</dbReference>
<dbReference type="GO" id="GO:0046982">
    <property type="term" value="F:protein heterodimerization activity"/>
    <property type="evidence" value="ECO:0007669"/>
    <property type="project" value="InterPro"/>
</dbReference>
<dbReference type="PANTHER" id="PTHR48068">
    <property type="entry name" value="TAF9 RNA POLYMERASE II, TATA BOX-BINDING PROTEIN (TBP)-ASSOCIATED FACTOR"/>
    <property type="match status" value="1"/>
</dbReference>
<protein>
    <submittedName>
        <fullName evidence="8">TFIID_20kDa domain-containing protein</fullName>
    </submittedName>
</protein>
<comment type="subcellular location">
    <subcellularLocation>
        <location evidence="1">Nucleus</location>
    </subcellularLocation>
</comment>
<feature type="compositionally biased region" description="Acidic residues" evidence="6">
    <location>
        <begin position="125"/>
        <end position="141"/>
    </location>
</feature>
<evidence type="ECO:0000256" key="3">
    <source>
        <dbReference type="ARBA" id="ARBA00023015"/>
    </source>
</evidence>
<evidence type="ECO:0000256" key="6">
    <source>
        <dbReference type="SAM" id="MobiDB-lite"/>
    </source>
</evidence>
<proteinExistence type="inferred from homology"/>
<keyword evidence="3" id="KW-0805">Transcription regulation</keyword>
<evidence type="ECO:0000313" key="8">
    <source>
        <dbReference type="WBParaSite" id="L893_g5876.t1"/>
    </source>
</evidence>
<reference evidence="8" key="1">
    <citation type="submission" date="2016-11" db="UniProtKB">
        <authorList>
            <consortium name="WormBaseParasite"/>
        </authorList>
    </citation>
    <scope>IDENTIFICATION</scope>
</reference>
<feature type="compositionally biased region" description="Polar residues" evidence="6">
    <location>
        <begin position="102"/>
        <end position="111"/>
    </location>
</feature>
<evidence type="ECO:0000256" key="4">
    <source>
        <dbReference type="ARBA" id="ARBA00023163"/>
    </source>
</evidence>
<dbReference type="GO" id="GO:0051123">
    <property type="term" value="P:RNA polymerase II preinitiation complex assembly"/>
    <property type="evidence" value="ECO:0007669"/>
    <property type="project" value="TreeGrafter"/>
</dbReference>
<evidence type="ECO:0000256" key="1">
    <source>
        <dbReference type="ARBA" id="ARBA00004123"/>
    </source>
</evidence>
<keyword evidence="7" id="KW-1185">Reference proteome</keyword>
<dbReference type="GO" id="GO:0003713">
    <property type="term" value="F:transcription coactivator activity"/>
    <property type="evidence" value="ECO:0007669"/>
    <property type="project" value="TreeGrafter"/>
</dbReference>
<dbReference type="Proteomes" id="UP000095287">
    <property type="component" value="Unplaced"/>
</dbReference>
<evidence type="ECO:0000313" key="7">
    <source>
        <dbReference type="Proteomes" id="UP000095287"/>
    </source>
</evidence>
<accession>A0A1I8AIQ6</accession>
<dbReference type="Pfam" id="PF02291">
    <property type="entry name" value="TFIID-31kDa"/>
    <property type="match status" value="1"/>
</dbReference>
<name>A0A1I8AIQ6_9BILA</name>
<dbReference type="InterPro" id="IPR009072">
    <property type="entry name" value="Histone-fold"/>
</dbReference>
<keyword evidence="4" id="KW-0804">Transcription</keyword>
<dbReference type="PANTHER" id="PTHR48068:SF4">
    <property type="entry name" value="TATA-BOX BINDING PROTEIN ASSOCIATED FACTOR 9"/>
    <property type="match status" value="1"/>
</dbReference>
<evidence type="ECO:0000256" key="5">
    <source>
        <dbReference type="ARBA" id="ARBA00023242"/>
    </source>
</evidence>
<organism evidence="7 8">
    <name type="scientific">Steinernema glaseri</name>
    <dbReference type="NCBI Taxonomy" id="37863"/>
    <lineage>
        <taxon>Eukaryota</taxon>
        <taxon>Metazoa</taxon>
        <taxon>Ecdysozoa</taxon>
        <taxon>Nematoda</taxon>
        <taxon>Chromadorea</taxon>
        <taxon>Rhabditida</taxon>
        <taxon>Tylenchina</taxon>
        <taxon>Panagrolaimomorpha</taxon>
        <taxon>Strongyloidoidea</taxon>
        <taxon>Steinernematidae</taxon>
        <taxon>Steinernema</taxon>
    </lineage>
</organism>
<feature type="compositionally biased region" description="Basic and acidic residues" evidence="6">
    <location>
        <begin position="63"/>
        <end position="73"/>
    </location>
</feature>
<evidence type="ECO:0000256" key="2">
    <source>
        <dbReference type="ARBA" id="ARBA00007646"/>
    </source>
</evidence>
<dbReference type="GO" id="GO:0005669">
    <property type="term" value="C:transcription factor TFIID complex"/>
    <property type="evidence" value="ECO:0007669"/>
    <property type="project" value="TreeGrafter"/>
</dbReference>
<dbReference type="AlphaFoldDB" id="A0A1I8AIQ6"/>
<dbReference type="InterPro" id="IPR051431">
    <property type="entry name" value="TFIID_subunit_9"/>
</dbReference>
<dbReference type="Gene3D" id="1.10.20.10">
    <property type="entry name" value="Histone, subunit A"/>
    <property type="match status" value="1"/>
</dbReference>
<dbReference type="GO" id="GO:0000124">
    <property type="term" value="C:SAGA complex"/>
    <property type="evidence" value="ECO:0007669"/>
    <property type="project" value="TreeGrafter"/>
</dbReference>
<dbReference type="GO" id="GO:0016251">
    <property type="term" value="F:RNA polymerase II general transcription initiation factor activity"/>
    <property type="evidence" value="ECO:0007669"/>
    <property type="project" value="TreeGrafter"/>
</dbReference>